<accession>A0A511RM23</accession>
<reference evidence="1 2" key="1">
    <citation type="submission" date="2019-07" db="EMBL/GenBank/DDBJ databases">
        <title>Whole genome shotgun sequence of Oceanithermus desulfurans NBRC 100063.</title>
        <authorList>
            <person name="Hosoyama A."/>
            <person name="Uohara A."/>
            <person name="Ohji S."/>
            <person name="Ichikawa N."/>
        </authorList>
    </citation>
    <scope>NUCLEOTIDE SEQUENCE [LARGE SCALE GENOMIC DNA]</scope>
    <source>
        <strain evidence="1 2">NBRC 100063</strain>
    </source>
</reference>
<dbReference type="RefSeq" id="WP_147147049.1">
    <property type="nucleotide sequence ID" value="NZ_BJXN01000007.1"/>
</dbReference>
<gene>
    <name evidence="1" type="ORF">ODE01S_12900</name>
</gene>
<organism evidence="1 2">
    <name type="scientific">Oceanithermus desulfurans NBRC 100063</name>
    <dbReference type="NCBI Taxonomy" id="1227550"/>
    <lineage>
        <taxon>Bacteria</taxon>
        <taxon>Thermotogati</taxon>
        <taxon>Deinococcota</taxon>
        <taxon>Deinococci</taxon>
        <taxon>Thermales</taxon>
        <taxon>Thermaceae</taxon>
        <taxon>Oceanithermus</taxon>
    </lineage>
</organism>
<evidence type="ECO:0008006" key="3">
    <source>
        <dbReference type="Google" id="ProtNLM"/>
    </source>
</evidence>
<dbReference type="Proteomes" id="UP000321827">
    <property type="component" value="Unassembled WGS sequence"/>
</dbReference>
<dbReference type="InterPro" id="IPR034660">
    <property type="entry name" value="DinB/YfiT-like"/>
</dbReference>
<dbReference type="SUPFAM" id="SSF109854">
    <property type="entry name" value="DinB/YfiT-like putative metalloenzymes"/>
    <property type="match status" value="1"/>
</dbReference>
<protein>
    <recommendedName>
        <fullName evidence="3">DUF1572 domain-containing protein</fullName>
    </recommendedName>
</protein>
<proteinExistence type="predicted"/>
<comment type="caution">
    <text evidence="1">The sequence shown here is derived from an EMBL/GenBank/DDBJ whole genome shotgun (WGS) entry which is preliminary data.</text>
</comment>
<evidence type="ECO:0000313" key="1">
    <source>
        <dbReference type="EMBL" id="GEM89856.1"/>
    </source>
</evidence>
<dbReference type="InterPro" id="IPR011466">
    <property type="entry name" value="DUF1572"/>
</dbReference>
<dbReference type="Pfam" id="PF07609">
    <property type="entry name" value="DUF1572"/>
    <property type="match status" value="1"/>
</dbReference>
<dbReference type="EMBL" id="BJXN01000007">
    <property type="protein sequence ID" value="GEM89856.1"/>
    <property type="molecule type" value="Genomic_DNA"/>
</dbReference>
<dbReference type="AlphaFoldDB" id="A0A511RM23"/>
<sequence length="170" mass="19439">MEPYAQEFRRYRGMLEEAVAQLDDEALFARLGPGENAVADLWKHLAGNLRSRFTNFLSEDGEKSWREREAEFDASGSSRDELERGWREAWAILEREALALGEGDRARRVTIRGVAFSVEEALARSLAHLAYHVGQIVLLGRHLKGPEWRFLTIPPGESDRYNQNPDKERG</sequence>
<evidence type="ECO:0000313" key="2">
    <source>
        <dbReference type="Proteomes" id="UP000321827"/>
    </source>
</evidence>
<name>A0A511RM23_9DEIN</name>
<dbReference type="OrthoDB" id="68731at2"/>
<dbReference type="Gene3D" id="1.20.120.450">
    <property type="entry name" value="dinb family like domain"/>
    <property type="match status" value="1"/>
</dbReference>